<evidence type="ECO:0000259" key="9">
    <source>
        <dbReference type="PROSITE" id="PS51379"/>
    </source>
</evidence>
<evidence type="ECO:0000256" key="3">
    <source>
        <dbReference type="ARBA" id="ARBA00022723"/>
    </source>
</evidence>
<sequence>MALTLRIDLDGCTGCACCMMECPDLFDIDDESGQAILLEPHPSDDRLEEAERAVRSCPEGVITLEQG</sequence>
<dbReference type="PROSITE" id="PS51379">
    <property type="entry name" value="4FE4S_FER_2"/>
    <property type="match status" value="1"/>
</dbReference>
<dbReference type="SUPFAM" id="SSF54862">
    <property type="entry name" value="4Fe-4S ferredoxins"/>
    <property type="match status" value="1"/>
</dbReference>
<dbReference type="PANTHER" id="PTHR36923">
    <property type="entry name" value="FERREDOXIN"/>
    <property type="match status" value="1"/>
</dbReference>
<organism evidence="10 11">
    <name type="scientific">Streptomyces broussonetiae</name>
    <dbReference type="NCBI Taxonomy" id="2686304"/>
    <lineage>
        <taxon>Bacteria</taxon>
        <taxon>Bacillati</taxon>
        <taxon>Actinomycetota</taxon>
        <taxon>Actinomycetes</taxon>
        <taxon>Kitasatosporales</taxon>
        <taxon>Streptomycetaceae</taxon>
        <taxon>Streptomyces</taxon>
    </lineage>
</organism>
<dbReference type="PROSITE" id="PS00198">
    <property type="entry name" value="4FE4S_FER_1"/>
    <property type="match status" value="1"/>
</dbReference>
<gene>
    <name evidence="10" type="ORF">GQF42_08110</name>
</gene>
<dbReference type="Gene3D" id="3.30.70.20">
    <property type="match status" value="1"/>
</dbReference>
<protein>
    <recommendedName>
        <fullName evidence="8">Ferredoxin</fullName>
    </recommendedName>
</protein>
<keyword evidence="5 8" id="KW-0408">Iron</keyword>
<dbReference type="RefSeq" id="WP_158918968.1">
    <property type="nucleotide sequence ID" value="NZ_CP047020.1"/>
</dbReference>
<dbReference type="Pfam" id="PF13459">
    <property type="entry name" value="Fer4_15"/>
    <property type="match status" value="1"/>
</dbReference>
<dbReference type="GO" id="GO:0051538">
    <property type="term" value="F:3 iron, 4 sulfur cluster binding"/>
    <property type="evidence" value="ECO:0007669"/>
    <property type="project" value="UniProtKB-KW"/>
</dbReference>
<keyword evidence="6 8" id="KW-0411">Iron-sulfur</keyword>
<evidence type="ECO:0000256" key="2">
    <source>
        <dbReference type="ARBA" id="ARBA00022448"/>
    </source>
</evidence>
<evidence type="ECO:0000313" key="11">
    <source>
        <dbReference type="Proteomes" id="UP000436138"/>
    </source>
</evidence>
<dbReference type="InterPro" id="IPR017900">
    <property type="entry name" value="4Fe4S_Fe_S_CS"/>
</dbReference>
<dbReference type="AlphaFoldDB" id="A0A6I6N006"/>
<dbReference type="PANTHER" id="PTHR36923:SF3">
    <property type="entry name" value="FERREDOXIN"/>
    <property type="match status" value="1"/>
</dbReference>
<reference evidence="10 11" key="1">
    <citation type="submission" date="2019-12" db="EMBL/GenBank/DDBJ databases">
        <title>Streptomyces sp. strain T44 isolated from rhizosphere soil of Broussonetia papyrifera.</title>
        <authorList>
            <person name="Mo P."/>
        </authorList>
    </citation>
    <scope>NUCLEOTIDE SEQUENCE [LARGE SCALE GENOMIC DNA]</scope>
    <source>
        <strain evidence="10 11">T44</strain>
    </source>
</reference>
<dbReference type="GO" id="GO:0009055">
    <property type="term" value="F:electron transfer activity"/>
    <property type="evidence" value="ECO:0007669"/>
    <property type="project" value="UniProtKB-UniRule"/>
</dbReference>
<evidence type="ECO:0000256" key="8">
    <source>
        <dbReference type="RuleBase" id="RU368020"/>
    </source>
</evidence>
<comment type="cofactor">
    <cofactor evidence="1">
        <name>[3Fe-4S] cluster</name>
        <dbReference type="ChEBI" id="CHEBI:21137"/>
    </cofactor>
</comment>
<evidence type="ECO:0000256" key="6">
    <source>
        <dbReference type="ARBA" id="ARBA00023014"/>
    </source>
</evidence>
<feature type="domain" description="4Fe-4S ferredoxin-type" evidence="9">
    <location>
        <begin position="3"/>
        <end position="31"/>
    </location>
</feature>
<dbReference type="EMBL" id="CP047020">
    <property type="protein sequence ID" value="QHA03230.1"/>
    <property type="molecule type" value="Genomic_DNA"/>
</dbReference>
<dbReference type="InterPro" id="IPR051269">
    <property type="entry name" value="Fe-S_cluster_ET"/>
</dbReference>
<keyword evidence="11" id="KW-1185">Reference proteome</keyword>
<dbReference type="GO" id="GO:0005506">
    <property type="term" value="F:iron ion binding"/>
    <property type="evidence" value="ECO:0007669"/>
    <property type="project" value="UniProtKB-UniRule"/>
</dbReference>
<evidence type="ECO:0000256" key="4">
    <source>
        <dbReference type="ARBA" id="ARBA00022982"/>
    </source>
</evidence>
<dbReference type="InterPro" id="IPR017896">
    <property type="entry name" value="4Fe4S_Fe-S-bd"/>
</dbReference>
<name>A0A6I6N006_9ACTN</name>
<dbReference type="KEGG" id="sbro:GQF42_08110"/>
<comment type="function">
    <text evidence="8">Ferredoxins are iron-sulfur proteins that transfer electrons in a wide variety of metabolic reactions.</text>
</comment>
<evidence type="ECO:0000256" key="5">
    <source>
        <dbReference type="ARBA" id="ARBA00023004"/>
    </source>
</evidence>
<dbReference type="InterPro" id="IPR001080">
    <property type="entry name" value="3Fe4S_ferredoxin"/>
</dbReference>
<evidence type="ECO:0000313" key="10">
    <source>
        <dbReference type="EMBL" id="QHA03230.1"/>
    </source>
</evidence>
<dbReference type="Proteomes" id="UP000436138">
    <property type="component" value="Chromosome"/>
</dbReference>
<keyword evidence="3 8" id="KW-0479">Metal-binding</keyword>
<dbReference type="PRINTS" id="PR00352">
    <property type="entry name" value="3FE4SFRDOXIN"/>
</dbReference>
<keyword evidence="7" id="KW-0003">3Fe-4S</keyword>
<evidence type="ECO:0000256" key="1">
    <source>
        <dbReference type="ARBA" id="ARBA00001927"/>
    </source>
</evidence>
<evidence type="ECO:0000256" key="7">
    <source>
        <dbReference type="ARBA" id="ARBA00023291"/>
    </source>
</evidence>
<proteinExistence type="predicted"/>
<accession>A0A6I6N006</accession>
<keyword evidence="2 8" id="KW-0813">Transport</keyword>
<keyword evidence="4 8" id="KW-0249">Electron transport</keyword>